<dbReference type="InterPro" id="IPR050469">
    <property type="entry name" value="Diguanylate_Cyclase"/>
</dbReference>
<dbReference type="GO" id="GO:0005886">
    <property type="term" value="C:plasma membrane"/>
    <property type="evidence" value="ECO:0007669"/>
    <property type="project" value="TreeGrafter"/>
</dbReference>
<protein>
    <submittedName>
        <fullName evidence="3">Putative Diguanylate cyclase (GGDEF) domain-containing protein</fullName>
    </submittedName>
</protein>
<dbReference type="CDD" id="cd01949">
    <property type="entry name" value="GGDEF"/>
    <property type="match status" value="1"/>
</dbReference>
<dbReference type="PANTHER" id="PTHR45138">
    <property type="entry name" value="REGULATORY COMPONENTS OF SENSORY TRANSDUCTION SYSTEM"/>
    <property type="match status" value="1"/>
</dbReference>
<organism evidence="3">
    <name type="scientific">uncultured Sporomusa sp</name>
    <dbReference type="NCBI Taxonomy" id="307249"/>
    <lineage>
        <taxon>Bacteria</taxon>
        <taxon>Bacillati</taxon>
        <taxon>Bacillota</taxon>
        <taxon>Negativicutes</taxon>
        <taxon>Selenomonadales</taxon>
        <taxon>Sporomusaceae</taxon>
        <taxon>Sporomusa</taxon>
        <taxon>environmental samples</taxon>
    </lineage>
</organism>
<dbReference type="Pfam" id="PF00990">
    <property type="entry name" value="GGDEF"/>
    <property type="match status" value="1"/>
</dbReference>
<dbReference type="NCBIfam" id="TIGR00254">
    <property type="entry name" value="GGDEF"/>
    <property type="match status" value="1"/>
</dbReference>
<feature type="transmembrane region" description="Helical" evidence="1">
    <location>
        <begin position="7"/>
        <end position="24"/>
    </location>
</feature>
<evidence type="ECO:0000259" key="2">
    <source>
        <dbReference type="PROSITE" id="PS50887"/>
    </source>
</evidence>
<evidence type="ECO:0000313" key="3">
    <source>
        <dbReference type="EMBL" id="SCM81058.1"/>
    </source>
</evidence>
<gene>
    <name evidence="3" type="ORF">KL86SPO_31237</name>
</gene>
<proteinExistence type="predicted"/>
<sequence>MFYKHARFILSMLGVVIGITGYYLQLYCPVGHERSLLWIGSTLVFSIGGFIIGRIIETLSIRSHTDYLTGLWNRRYFHLKLREIVGRINKDKGQLCIAMIDVDGFKKINDLYGHVTGDVLLCGIAAILKEGTSNNDIVIRLGGDEFAVVFTQTNSLKNALEIMERIRRRVENTFLSYHLTISTGIISLEQEQDVKDLLIKADQTLYKAKEQKNAVIGYKW</sequence>
<feature type="transmembrane region" description="Helical" evidence="1">
    <location>
        <begin position="36"/>
        <end position="56"/>
    </location>
</feature>
<dbReference type="SMART" id="SM00267">
    <property type="entry name" value="GGDEF"/>
    <property type="match status" value="1"/>
</dbReference>
<dbReference type="RefSeq" id="WP_288184196.1">
    <property type="nucleotide sequence ID" value="NZ_LT608335.1"/>
</dbReference>
<dbReference type="InterPro" id="IPR000160">
    <property type="entry name" value="GGDEF_dom"/>
</dbReference>
<dbReference type="GO" id="GO:0043709">
    <property type="term" value="P:cell adhesion involved in single-species biofilm formation"/>
    <property type="evidence" value="ECO:0007669"/>
    <property type="project" value="TreeGrafter"/>
</dbReference>
<dbReference type="InterPro" id="IPR043128">
    <property type="entry name" value="Rev_trsase/Diguanyl_cyclase"/>
</dbReference>
<evidence type="ECO:0000256" key="1">
    <source>
        <dbReference type="SAM" id="Phobius"/>
    </source>
</evidence>
<dbReference type="GO" id="GO:1902201">
    <property type="term" value="P:negative regulation of bacterial-type flagellum-dependent cell motility"/>
    <property type="evidence" value="ECO:0007669"/>
    <property type="project" value="TreeGrafter"/>
</dbReference>
<keyword evidence="1" id="KW-0812">Transmembrane</keyword>
<accession>A0A212LU50</accession>
<dbReference type="AlphaFoldDB" id="A0A212LU50"/>
<name>A0A212LU50_9FIRM</name>
<feature type="domain" description="GGDEF" evidence="2">
    <location>
        <begin position="93"/>
        <end position="220"/>
    </location>
</feature>
<reference evidence="3" key="1">
    <citation type="submission" date="2016-08" db="EMBL/GenBank/DDBJ databases">
        <authorList>
            <person name="Seilhamer J.J."/>
        </authorList>
    </citation>
    <scope>NUCLEOTIDE SEQUENCE</scope>
    <source>
        <strain evidence="3">86</strain>
    </source>
</reference>
<dbReference type="GO" id="GO:0052621">
    <property type="term" value="F:diguanylate cyclase activity"/>
    <property type="evidence" value="ECO:0007669"/>
    <property type="project" value="TreeGrafter"/>
</dbReference>
<dbReference type="Gene3D" id="3.30.70.270">
    <property type="match status" value="1"/>
</dbReference>
<dbReference type="PANTHER" id="PTHR45138:SF9">
    <property type="entry name" value="DIGUANYLATE CYCLASE DGCM-RELATED"/>
    <property type="match status" value="1"/>
</dbReference>
<dbReference type="PROSITE" id="PS50887">
    <property type="entry name" value="GGDEF"/>
    <property type="match status" value="1"/>
</dbReference>
<keyword evidence="1" id="KW-0472">Membrane</keyword>
<dbReference type="FunFam" id="3.30.70.270:FF:000001">
    <property type="entry name" value="Diguanylate cyclase domain protein"/>
    <property type="match status" value="1"/>
</dbReference>
<dbReference type="SUPFAM" id="SSF55073">
    <property type="entry name" value="Nucleotide cyclase"/>
    <property type="match status" value="1"/>
</dbReference>
<keyword evidence="1" id="KW-1133">Transmembrane helix</keyword>
<dbReference type="EMBL" id="FMJE01000003">
    <property type="protein sequence ID" value="SCM81058.1"/>
    <property type="molecule type" value="Genomic_DNA"/>
</dbReference>
<dbReference type="InterPro" id="IPR029787">
    <property type="entry name" value="Nucleotide_cyclase"/>
</dbReference>